<dbReference type="EMBL" id="MU003698">
    <property type="protein sequence ID" value="KAF2811535.1"/>
    <property type="molecule type" value="Genomic_DNA"/>
</dbReference>
<reference evidence="2 4" key="1">
    <citation type="journal article" date="2020" name="Stud. Mycol.">
        <title>101 Dothideomycetes genomes: a test case for predicting lifestyles and emergence of pathogens.</title>
        <authorList>
            <person name="Haridas S."/>
            <person name="Albert R."/>
            <person name="Binder M."/>
            <person name="Bloem J."/>
            <person name="Labutti K."/>
            <person name="Salamov A."/>
            <person name="Andreopoulos B."/>
            <person name="Baker S."/>
            <person name="Barry K."/>
            <person name="Bills G."/>
            <person name="Bluhm B."/>
            <person name="Cannon C."/>
            <person name="Castanera R."/>
            <person name="Culley D."/>
            <person name="Daum C."/>
            <person name="Ezra D."/>
            <person name="Gonzalez J."/>
            <person name="Henrissat B."/>
            <person name="Kuo A."/>
            <person name="Liang C."/>
            <person name="Lipzen A."/>
            <person name="Lutzoni F."/>
            <person name="Magnuson J."/>
            <person name="Mondo S."/>
            <person name="Nolan M."/>
            <person name="Ohm R."/>
            <person name="Pangilinan J."/>
            <person name="Park H.-J."/>
            <person name="Ramirez L."/>
            <person name="Alfaro M."/>
            <person name="Sun H."/>
            <person name="Tritt A."/>
            <person name="Yoshinaga Y."/>
            <person name="Zwiers L.-H."/>
            <person name="Turgeon B."/>
            <person name="Goodwin S."/>
            <person name="Spatafora J."/>
            <person name="Crous P."/>
            <person name="Grigoriev I."/>
        </authorList>
    </citation>
    <scope>NUCLEOTIDE SEQUENCE</scope>
    <source>
        <strain evidence="2 4">CBS 304.34</strain>
    </source>
</reference>
<dbReference type="GeneID" id="54462844"/>
<gene>
    <name evidence="2 4" type="ORF">BDZ99DRAFT_475080</name>
</gene>
<protein>
    <submittedName>
        <fullName evidence="2 4">Uncharacterized protein</fullName>
    </submittedName>
</protein>
<keyword evidence="3" id="KW-1185">Reference proteome</keyword>
<evidence type="ECO:0000256" key="1">
    <source>
        <dbReference type="SAM" id="MobiDB-lite"/>
    </source>
</evidence>
<dbReference type="RefSeq" id="XP_033578499.1">
    <property type="nucleotide sequence ID" value="XM_033721951.1"/>
</dbReference>
<reference evidence="4" key="3">
    <citation type="submission" date="2025-04" db="UniProtKB">
        <authorList>
            <consortium name="RefSeq"/>
        </authorList>
    </citation>
    <scope>IDENTIFICATION</scope>
    <source>
        <strain evidence="4">CBS 304.34</strain>
    </source>
</reference>
<evidence type="ECO:0000313" key="4">
    <source>
        <dbReference type="RefSeq" id="XP_033578499.1"/>
    </source>
</evidence>
<reference evidence="4" key="2">
    <citation type="submission" date="2020-04" db="EMBL/GenBank/DDBJ databases">
        <authorList>
            <consortium name="NCBI Genome Project"/>
        </authorList>
    </citation>
    <scope>NUCLEOTIDE SEQUENCE</scope>
    <source>
        <strain evidence="4">CBS 304.34</strain>
    </source>
</reference>
<evidence type="ECO:0000313" key="2">
    <source>
        <dbReference type="EMBL" id="KAF2811535.1"/>
    </source>
</evidence>
<feature type="compositionally biased region" description="Pro residues" evidence="1">
    <location>
        <begin position="29"/>
        <end position="38"/>
    </location>
</feature>
<organism evidence="2">
    <name type="scientific">Mytilinidion resinicola</name>
    <dbReference type="NCBI Taxonomy" id="574789"/>
    <lineage>
        <taxon>Eukaryota</taxon>
        <taxon>Fungi</taxon>
        <taxon>Dikarya</taxon>
        <taxon>Ascomycota</taxon>
        <taxon>Pezizomycotina</taxon>
        <taxon>Dothideomycetes</taxon>
        <taxon>Pleosporomycetidae</taxon>
        <taxon>Mytilinidiales</taxon>
        <taxon>Mytilinidiaceae</taxon>
        <taxon>Mytilinidion</taxon>
    </lineage>
</organism>
<dbReference type="Proteomes" id="UP000504636">
    <property type="component" value="Unplaced"/>
</dbReference>
<proteinExistence type="predicted"/>
<evidence type="ECO:0000313" key="3">
    <source>
        <dbReference type="Proteomes" id="UP000504636"/>
    </source>
</evidence>
<name>A0A6A6YU95_9PEZI</name>
<feature type="region of interest" description="Disordered" evidence="1">
    <location>
        <begin position="1"/>
        <end position="42"/>
    </location>
</feature>
<sequence length="226" mass="25375">MAEIRRSSRAHVPSARWLSQHPEWSSYPSPLPTPPVDPQAPKRLRPLEEVLAEDSQLPQDLEIQPSQDTQSSILIQLTQGDALGSSREQDYHEMASPVDNTMGVTVPRETVAATEMSTLTSRDSTAPTTLDVISLRPATIPATAPNFKGIEMNDPRLNYLTKPIATATERLTGWIWRYGVPLESRDREVVSRYWLCTRCYRDYLGVKLYKVIRGPAAVGYARGAWR</sequence>
<dbReference type="AlphaFoldDB" id="A0A6A6YU95"/>
<accession>A0A6A6YU95</accession>